<evidence type="ECO:0000256" key="3">
    <source>
        <dbReference type="ARBA" id="ARBA00022723"/>
    </source>
</evidence>
<feature type="domain" description="4'-phosphopantetheinyl transferase" evidence="8">
    <location>
        <begin position="4"/>
        <end position="89"/>
    </location>
</feature>
<organism evidence="9">
    <name type="scientific">freshwater metagenome</name>
    <dbReference type="NCBI Taxonomy" id="449393"/>
    <lineage>
        <taxon>unclassified sequences</taxon>
        <taxon>metagenomes</taxon>
        <taxon>ecological metagenomes</taxon>
    </lineage>
</organism>
<keyword evidence="3" id="KW-0479">Metal-binding</keyword>
<dbReference type="InterPro" id="IPR037143">
    <property type="entry name" value="4-PPantetheinyl_Trfase_dom_sf"/>
</dbReference>
<dbReference type="InterPro" id="IPR008278">
    <property type="entry name" value="4-PPantetheinyl_Trfase_dom"/>
</dbReference>
<dbReference type="AlphaFoldDB" id="A0A6J7FBA7"/>
<dbReference type="Pfam" id="PF01648">
    <property type="entry name" value="ACPS"/>
    <property type="match status" value="1"/>
</dbReference>
<protein>
    <submittedName>
        <fullName evidence="9">Unannotated protein</fullName>
    </submittedName>
</protein>
<evidence type="ECO:0000256" key="7">
    <source>
        <dbReference type="ARBA" id="ARBA00023160"/>
    </source>
</evidence>
<evidence type="ECO:0000259" key="8">
    <source>
        <dbReference type="Pfam" id="PF01648"/>
    </source>
</evidence>
<evidence type="ECO:0000256" key="6">
    <source>
        <dbReference type="ARBA" id="ARBA00023098"/>
    </source>
</evidence>
<proteinExistence type="inferred from homology"/>
<dbReference type="Gene3D" id="3.90.470.20">
    <property type="entry name" value="4'-phosphopantetheinyl transferase domain"/>
    <property type="match status" value="1"/>
</dbReference>
<gene>
    <name evidence="9" type="ORF">UFOPK3516_00353</name>
</gene>
<keyword evidence="1" id="KW-0444">Lipid biosynthesis</keyword>
<dbReference type="GO" id="GO:0000287">
    <property type="term" value="F:magnesium ion binding"/>
    <property type="evidence" value="ECO:0007669"/>
    <property type="project" value="InterPro"/>
</dbReference>
<evidence type="ECO:0000256" key="2">
    <source>
        <dbReference type="ARBA" id="ARBA00022679"/>
    </source>
</evidence>
<dbReference type="HAMAP" id="MF_00101">
    <property type="entry name" value="AcpS"/>
    <property type="match status" value="1"/>
</dbReference>
<dbReference type="SUPFAM" id="SSF56214">
    <property type="entry name" value="4'-phosphopantetheinyl transferase"/>
    <property type="match status" value="1"/>
</dbReference>
<dbReference type="EMBL" id="CAFBMB010000015">
    <property type="protein sequence ID" value="CAB4890854.1"/>
    <property type="molecule type" value="Genomic_DNA"/>
</dbReference>
<dbReference type="NCBIfam" id="NF000832">
    <property type="entry name" value="PRK00070.3-2"/>
    <property type="match status" value="1"/>
</dbReference>
<dbReference type="NCBIfam" id="TIGR00556">
    <property type="entry name" value="pantethn_trn"/>
    <property type="match status" value="1"/>
</dbReference>
<evidence type="ECO:0000256" key="1">
    <source>
        <dbReference type="ARBA" id="ARBA00022516"/>
    </source>
</evidence>
<evidence type="ECO:0000256" key="5">
    <source>
        <dbReference type="ARBA" id="ARBA00022842"/>
    </source>
</evidence>
<keyword evidence="2" id="KW-0808">Transferase</keyword>
<reference evidence="9" key="1">
    <citation type="submission" date="2020-05" db="EMBL/GenBank/DDBJ databases">
        <authorList>
            <person name="Chiriac C."/>
            <person name="Salcher M."/>
            <person name="Ghai R."/>
            <person name="Kavagutti S V."/>
        </authorList>
    </citation>
    <scope>NUCLEOTIDE SEQUENCE</scope>
</reference>
<sequence>MIVGIGVDIVDLERFERAVARTPRLVDRLFTPAERTLPLRSLAARFAAKEAFIKAMGGSGDASWQEMEVVQASSGAPRFQLSGQAAELALGNGVTNLQLSLTHDGANAMAFVIAEGDVQ</sequence>
<dbReference type="GO" id="GO:0006633">
    <property type="term" value="P:fatty acid biosynthetic process"/>
    <property type="evidence" value="ECO:0007669"/>
    <property type="project" value="UniProtKB-KW"/>
</dbReference>
<evidence type="ECO:0000256" key="4">
    <source>
        <dbReference type="ARBA" id="ARBA00022832"/>
    </source>
</evidence>
<dbReference type="NCBIfam" id="TIGR00516">
    <property type="entry name" value="acpS"/>
    <property type="match status" value="1"/>
</dbReference>
<dbReference type="GO" id="GO:0008897">
    <property type="term" value="F:holo-[acyl-carrier-protein] synthase activity"/>
    <property type="evidence" value="ECO:0007669"/>
    <property type="project" value="InterPro"/>
</dbReference>
<keyword evidence="4" id="KW-0276">Fatty acid metabolism</keyword>
<dbReference type="InterPro" id="IPR002582">
    <property type="entry name" value="ACPS"/>
</dbReference>
<name>A0A6J7FBA7_9ZZZZ</name>
<keyword evidence="7" id="KW-0275">Fatty acid biosynthesis</keyword>
<dbReference type="InterPro" id="IPR004568">
    <property type="entry name" value="Ppantetheine-prot_Trfase_dom"/>
</dbReference>
<accession>A0A6J7FBA7</accession>
<keyword evidence="6" id="KW-0443">Lipid metabolism</keyword>
<evidence type="ECO:0000313" key="9">
    <source>
        <dbReference type="EMBL" id="CAB4890854.1"/>
    </source>
</evidence>
<keyword evidence="5" id="KW-0460">Magnesium</keyword>